<dbReference type="GO" id="GO:0003700">
    <property type="term" value="F:DNA-binding transcription factor activity"/>
    <property type="evidence" value="ECO:0007669"/>
    <property type="project" value="InterPro"/>
</dbReference>
<dbReference type="SUPFAM" id="SSF88659">
    <property type="entry name" value="Sigma3 and sigma4 domains of RNA polymerase sigma factors"/>
    <property type="match status" value="1"/>
</dbReference>
<dbReference type="InterPro" id="IPR013324">
    <property type="entry name" value="RNA_pol_sigma_r3/r4-like"/>
</dbReference>
<dbReference type="PRINTS" id="PR00046">
    <property type="entry name" value="SIGMA70FCT"/>
</dbReference>
<dbReference type="EMBL" id="MHOQ01000001">
    <property type="protein sequence ID" value="OGZ67660.1"/>
    <property type="molecule type" value="Genomic_DNA"/>
</dbReference>
<dbReference type="InterPro" id="IPR007630">
    <property type="entry name" value="RNA_pol_sigma70_r4"/>
</dbReference>
<dbReference type="InterPro" id="IPR050239">
    <property type="entry name" value="Sigma-70_RNA_pol_init_factors"/>
</dbReference>
<dbReference type="InterPro" id="IPR000943">
    <property type="entry name" value="RNA_pol_sigma70"/>
</dbReference>
<dbReference type="PANTHER" id="PTHR30603">
    <property type="entry name" value="RNA POLYMERASE SIGMA FACTOR RPO"/>
    <property type="match status" value="1"/>
</dbReference>
<dbReference type="AlphaFoldDB" id="A0A1G2HZP1"/>
<protein>
    <recommendedName>
        <fullName evidence="1">RNA polymerase sigma-70 domain-containing protein</fullName>
    </recommendedName>
</protein>
<organism evidence="2 3">
    <name type="scientific">Candidatus Staskawiczbacteria bacterium RIFCSPHIGHO2_02_FULL_33_16</name>
    <dbReference type="NCBI Taxonomy" id="1802204"/>
    <lineage>
        <taxon>Bacteria</taxon>
        <taxon>Candidatus Staskawicziibacteriota</taxon>
    </lineage>
</organism>
<evidence type="ECO:0000313" key="3">
    <source>
        <dbReference type="Proteomes" id="UP000179183"/>
    </source>
</evidence>
<evidence type="ECO:0000313" key="2">
    <source>
        <dbReference type="EMBL" id="OGZ67660.1"/>
    </source>
</evidence>
<evidence type="ECO:0000259" key="1">
    <source>
        <dbReference type="PROSITE" id="PS00716"/>
    </source>
</evidence>
<reference evidence="2 3" key="1">
    <citation type="journal article" date="2016" name="Nat. Commun.">
        <title>Thousands of microbial genomes shed light on interconnected biogeochemical processes in an aquifer system.</title>
        <authorList>
            <person name="Anantharaman K."/>
            <person name="Brown C.T."/>
            <person name="Hug L.A."/>
            <person name="Sharon I."/>
            <person name="Castelle C.J."/>
            <person name="Probst A.J."/>
            <person name="Thomas B.C."/>
            <person name="Singh A."/>
            <person name="Wilkins M.J."/>
            <person name="Karaoz U."/>
            <person name="Brodie E.L."/>
            <person name="Williams K.H."/>
            <person name="Hubbard S.S."/>
            <person name="Banfield J.F."/>
        </authorList>
    </citation>
    <scope>NUCLEOTIDE SEQUENCE [LARGE SCALE GENOMIC DNA]</scope>
</reference>
<comment type="caution">
    <text evidence="2">The sequence shown here is derived from an EMBL/GenBank/DDBJ whole genome shotgun (WGS) entry which is preliminary data.</text>
</comment>
<dbReference type="InterPro" id="IPR036388">
    <property type="entry name" value="WH-like_DNA-bd_sf"/>
</dbReference>
<dbReference type="Pfam" id="PF04545">
    <property type="entry name" value="Sigma70_r4"/>
    <property type="match status" value="1"/>
</dbReference>
<sequence>MTSFRENSSNGLINKDIENGDFLSKRKLERKKYHADLFALGQEIMRCINGNNIEEAKKKFDEFTIKISPEIKLNLNLYIKRIRDDKYKEFGNIGTHIDYESCLDESLQEYYLYLWKYRDKRFDRLFNQDFPSNITRLILNDTKRIFVNNIHKLHNRIKQTKNTPIGDIIDQQPQPGEISAIESLELIIALVKEKLGEMKDGIFSYRNIEIIKMRFGLGDDGRAYTLKEIGEKFEISSERVRQIEVLVLKKMKLNPALIKTYEEYF</sequence>
<dbReference type="Proteomes" id="UP000179183">
    <property type="component" value="Unassembled WGS sequence"/>
</dbReference>
<dbReference type="GO" id="GO:0006352">
    <property type="term" value="P:DNA-templated transcription initiation"/>
    <property type="evidence" value="ECO:0007669"/>
    <property type="project" value="InterPro"/>
</dbReference>
<dbReference type="PROSITE" id="PS00716">
    <property type="entry name" value="SIGMA70_2"/>
    <property type="match status" value="1"/>
</dbReference>
<feature type="domain" description="RNA polymerase sigma-70" evidence="1">
    <location>
        <begin position="225"/>
        <end position="251"/>
    </location>
</feature>
<proteinExistence type="predicted"/>
<name>A0A1G2HZP1_9BACT</name>
<accession>A0A1G2HZP1</accession>
<dbReference type="Gene3D" id="1.10.10.10">
    <property type="entry name" value="Winged helix-like DNA-binding domain superfamily/Winged helix DNA-binding domain"/>
    <property type="match status" value="1"/>
</dbReference>
<gene>
    <name evidence="2" type="ORF">A3D34_01950</name>
</gene>
<dbReference type="PANTHER" id="PTHR30603:SF60">
    <property type="entry name" value="RNA POLYMERASE SIGMA FACTOR RPOD"/>
    <property type="match status" value="1"/>
</dbReference>